<protein>
    <submittedName>
        <fullName evidence="7">Uncharacterized protein</fullName>
    </submittedName>
</protein>
<dbReference type="PANTHER" id="PTHR19139">
    <property type="entry name" value="AQUAPORIN TRANSPORTER"/>
    <property type="match status" value="1"/>
</dbReference>
<dbReference type="Gene3D" id="1.20.1080.10">
    <property type="entry name" value="Glycerol uptake facilitator protein"/>
    <property type="match status" value="1"/>
</dbReference>
<dbReference type="InterPro" id="IPR023271">
    <property type="entry name" value="Aquaporin-like"/>
</dbReference>
<sequence length="100" mass="10692">CMGCSLIIITWLFYHVTGSLFNPNMSLTLLLVGVITPVRFVLYCVVQLAGGIAVLALVQVSTPGPLSAKWTGVNKAQCSFIEEFITSGIGIDLTLFTALL</sequence>
<gene>
    <name evidence="7" type="ORF">NEOLEDRAFT_1059311</name>
</gene>
<reference evidence="7 8" key="1">
    <citation type="journal article" date="2016" name="Mol. Biol. Evol.">
        <title>Comparative Genomics of Early-Diverging Mushroom-Forming Fungi Provides Insights into the Origins of Lignocellulose Decay Capabilities.</title>
        <authorList>
            <person name="Nagy L.G."/>
            <person name="Riley R."/>
            <person name="Tritt A."/>
            <person name="Adam C."/>
            <person name="Daum C."/>
            <person name="Floudas D."/>
            <person name="Sun H."/>
            <person name="Yadav J.S."/>
            <person name="Pangilinan J."/>
            <person name="Larsson K.H."/>
            <person name="Matsuura K."/>
            <person name="Barry K."/>
            <person name="Labutti K."/>
            <person name="Kuo R."/>
            <person name="Ohm R.A."/>
            <person name="Bhattacharya S.S."/>
            <person name="Shirouzu T."/>
            <person name="Yoshinaga Y."/>
            <person name="Martin F.M."/>
            <person name="Grigoriev I.V."/>
            <person name="Hibbett D.S."/>
        </authorList>
    </citation>
    <scope>NUCLEOTIDE SEQUENCE [LARGE SCALE GENOMIC DNA]</scope>
    <source>
        <strain evidence="7 8">HHB14362 ss-1</strain>
    </source>
</reference>
<dbReference type="EMBL" id="KV425559">
    <property type="protein sequence ID" value="KZT28162.1"/>
    <property type="molecule type" value="Genomic_DNA"/>
</dbReference>
<dbReference type="InParanoid" id="A0A165UHE6"/>
<dbReference type="AlphaFoldDB" id="A0A165UHE6"/>
<dbReference type="PANTHER" id="PTHR19139:SF199">
    <property type="entry name" value="MIP17260P"/>
    <property type="match status" value="1"/>
</dbReference>
<feature type="transmembrane region" description="Helical" evidence="6">
    <location>
        <begin position="40"/>
        <end position="60"/>
    </location>
</feature>
<dbReference type="OrthoDB" id="3222at2759"/>
<keyword evidence="4 6" id="KW-1133">Transmembrane helix</keyword>
<evidence type="ECO:0000313" key="7">
    <source>
        <dbReference type="EMBL" id="KZT28162.1"/>
    </source>
</evidence>
<organism evidence="7 8">
    <name type="scientific">Neolentinus lepideus HHB14362 ss-1</name>
    <dbReference type="NCBI Taxonomy" id="1314782"/>
    <lineage>
        <taxon>Eukaryota</taxon>
        <taxon>Fungi</taxon>
        <taxon>Dikarya</taxon>
        <taxon>Basidiomycota</taxon>
        <taxon>Agaricomycotina</taxon>
        <taxon>Agaricomycetes</taxon>
        <taxon>Gloeophyllales</taxon>
        <taxon>Gloeophyllaceae</taxon>
        <taxon>Neolentinus</taxon>
    </lineage>
</organism>
<evidence type="ECO:0000256" key="5">
    <source>
        <dbReference type="ARBA" id="ARBA00023136"/>
    </source>
</evidence>
<dbReference type="InterPro" id="IPR034294">
    <property type="entry name" value="Aquaporin_transptr"/>
</dbReference>
<feature type="transmembrane region" description="Helical" evidence="6">
    <location>
        <begin position="12"/>
        <end position="34"/>
    </location>
</feature>
<proteinExistence type="inferred from homology"/>
<dbReference type="GO" id="GO:0015250">
    <property type="term" value="F:water channel activity"/>
    <property type="evidence" value="ECO:0007669"/>
    <property type="project" value="TreeGrafter"/>
</dbReference>
<evidence type="ECO:0000256" key="4">
    <source>
        <dbReference type="ARBA" id="ARBA00022989"/>
    </source>
</evidence>
<keyword evidence="8" id="KW-1185">Reference proteome</keyword>
<comment type="similarity">
    <text evidence="2">Belongs to the MIP/aquaporin (TC 1.A.8) family.</text>
</comment>
<dbReference type="STRING" id="1314782.A0A165UHE6"/>
<accession>A0A165UHE6</accession>
<dbReference type="InterPro" id="IPR000425">
    <property type="entry name" value="MIP"/>
</dbReference>
<comment type="subcellular location">
    <subcellularLocation>
        <location evidence="1">Membrane</location>
        <topology evidence="1">Multi-pass membrane protein</topology>
    </subcellularLocation>
</comment>
<keyword evidence="5 6" id="KW-0472">Membrane</keyword>
<name>A0A165UHE6_9AGAM</name>
<evidence type="ECO:0000256" key="1">
    <source>
        <dbReference type="ARBA" id="ARBA00004141"/>
    </source>
</evidence>
<dbReference type="GO" id="GO:0005886">
    <property type="term" value="C:plasma membrane"/>
    <property type="evidence" value="ECO:0007669"/>
    <property type="project" value="TreeGrafter"/>
</dbReference>
<feature type="non-terminal residue" evidence="7">
    <location>
        <position position="1"/>
    </location>
</feature>
<evidence type="ECO:0000256" key="3">
    <source>
        <dbReference type="ARBA" id="ARBA00022692"/>
    </source>
</evidence>
<dbReference type="SUPFAM" id="SSF81338">
    <property type="entry name" value="Aquaporin-like"/>
    <property type="match status" value="1"/>
</dbReference>
<dbReference type="Pfam" id="PF00230">
    <property type="entry name" value="MIP"/>
    <property type="match status" value="1"/>
</dbReference>
<keyword evidence="3 6" id="KW-0812">Transmembrane</keyword>
<evidence type="ECO:0000256" key="6">
    <source>
        <dbReference type="SAM" id="Phobius"/>
    </source>
</evidence>
<evidence type="ECO:0000313" key="8">
    <source>
        <dbReference type="Proteomes" id="UP000076761"/>
    </source>
</evidence>
<evidence type="ECO:0000256" key="2">
    <source>
        <dbReference type="ARBA" id="ARBA00006175"/>
    </source>
</evidence>
<dbReference type="Proteomes" id="UP000076761">
    <property type="component" value="Unassembled WGS sequence"/>
</dbReference>